<evidence type="ECO:0000256" key="6">
    <source>
        <dbReference type="PIRNR" id="PIRNR009375"/>
    </source>
</evidence>
<dbReference type="GO" id="GO:0006886">
    <property type="term" value="P:intracellular protein transport"/>
    <property type="evidence" value="ECO:0007669"/>
    <property type="project" value="TreeGrafter"/>
</dbReference>
<dbReference type="OrthoDB" id="10258141at2759"/>
<dbReference type="GO" id="GO:0005770">
    <property type="term" value="C:late endosome"/>
    <property type="evidence" value="ECO:0007669"/>
    <property type="project" value="TreeGrafter"/>
</dbReference>
<dbReference type="PANTHER" id="PTHR11099">
    <property type="entry name" value="VACUOLAR SORTING PROTEIN 35"/>
    <property type="match status" value="1"/>
</dbReference>
<dbReference type="STRING" id="1314773.A0A3N2PL83"/>
<keyword evidence="4 6" id="KW-0653">Protein transport</keyword>
<dbReference type="GO" id="GO:0042147">
    <property type="term" value="P:retrograde transport, endosome to Golgi"/>
    <property type="evidence" value="ECO:0007669"/>
    <property type="project" value="InterPro"/>
</dbReference>
<evidence type="ECO:0000256" key="7">
    <source>
        <dbReference type="SAM" id="MobiDB-lite"/>
    </source>
</evidence>
<keyword evidence="9" id="KW-1185">Reference proteome</keyword>
<dbReference type="Gene3D" id="1.25.40.660">
    <property type="entry name" value="Vacuolar protein sorting-associated protein 35, helical subcomplex Vps35-C"/>
    <property type="match status" value="1"/>
</dbReference>
<dbReference type="PIRSF" id="PIRSF009375">
    <property type="entry name" value="Retromer_Vps35"/>
    <property type="match status" value="1"/>
</dbReference>
<gene>
    <name evidence="8" type="ORF">SODALDRAFT_328566</name>
</gene>
<keyword evidence="5" id="KW-0472">Membrane</keyword>
<evidence type="ECO:0000256" key="1">
    <source>
        <dbReference type="ARBA" id="ARBA00004170"/>
    </source>
</evidence>
<dbReference type="PANTHER" id="PTHR11099:SF0">
    <property type="entry name" value="VACUOLAR PROTEIN SORTING-ASSOCIATED PROTEIN 35"/>
    <property type="match status" value="1"/>
</dbReference>
<protein>
    <recommendedName>
        <fullName evidence="6">Vacuolar protein sorting-associated protein 35</fullName>
    </recommendedName>
</protein>
<accession>A0A3N2PL83</accession>
<dbReference type="AlphaFoldDB" id="A0A3N2PL83"/>
<feature type="compositionally biased region" description="Basic and acidic residues" evidence="7">
    <location>
        <begin position="423"/>
        <end position="432"/>
    </location>
</feature>
<reference evidence="8 9" key="1">
    <citation type="journal article" date="2018" name="Mol. Ecol.">
        <title>The obligate alkalophilic soda-lake fungus Sodiomyces alkalinus has shifted to a protein diet.</title>
        <authorList>
            <person name="Grum-Grzhimaylo A.A."/>
            <person name="Falkoski D.L."/>
            <person name="van den Heuvel J."/>
            <person name="Valero-Jimenez C.A."/>
            <person name="Min B."/>
            <person name="Choi I.G."/>
            <person name="Lipzen A."/>
            <person name="Daum C.G."/>
            <person name="Aanen D.K."/>
            <person name="Tsang A."/>
            <person name="Henrissat B."/>
            <person name="Bilanenko E.N."/>
            <person name="de Vries R.P."/>
            <person name="van Kan J.A.L."/>
            <person name="Grigoriev I.V."/>
            <person name="Debets A.J.M."/>
        </authorList>
    </citation>
    <scope>NUCLEOTIDE SEQUENCE [LARGE SCALE GENOMIC DNA]</scope>
    <source>
        <strain evidence="8 9">F11</strain>
    </source>
</reference>
<dbReference type="InterPro" id="IPR042491">
    <property type="entry name" value="Vps35_C"/>
</dbReference>
<dbReference type="EMBL" id="ML119061">
    <property type="protein sequence ID" value="ROT35249.1"/>
    <property type="molecule type" value="Genomic_DNA"/>
</dbReference>
<evidence type="ECO:0000313" key="9">
    <source>
        <dbReference type="Proteomes" id="UP000272025"/>
    </source>
</evidence>
<comment type="function">
    <text evidence="6">Plays a role in vesicular protein sorting.</text>
</comment>
<feature type="compositionally biased region" description="Acidic residues" evidence="7">
    <location>
        <begin position="348"/>
        <end position="358"/>
    </location>
</feature>
<dbReference type="GeneID" id="39579210"/>
<organism evidence="8 9">
    <name type="scientific">Sodiomyces alkalinus (strain CBS 110278 / VKM F-3762 / F11)</name>
    <name type="common">Alkaliphilic filamentous fungus</name>
    <dbReference type="NCBI Taxonomy" id="1314773"/>
    <lineage>
        <taxon>Eukaryota</taxon>
        <taxon>Fungi</taxon>
        <taxon>Dikarya</taxon>
        <taxon>Ascomycota</taxon>
        <taxon>Pezizomycotina</taxon>
        <taxon>Sordariomycetes</taxon>
        <taxon>Hypocreomycetidae</taxon>
        <taxon>Glomerellales</taxon>
        <taxon>Plectosphaerellaceae</taxon>
        <taxon>Sodiomyces</taxon>
    </lineage>
</organism>
<feature type="compositionally biased region" description="Polar residues" evidence="7">
    <location>
        <begin position="408"/>
        <end position="417"/>
    </location>
</feature>
<evidence type="ECO:0000256" key="4">
    <source>
        <dbReference type="ARBA" id="ARBA00022927"/>
    </source>
</evidence>
<dbReference type="RefSeq" id="XP_028463055.1">
    <property type="nucleotide sequence ID" value="XM_028610732.1"/>
</dbReference>
<comment type="subcellular location">
    <subcellularLocation>
        <location evidence="1">Membrane</location>
        <topology evidence="1">Peripheral membrane protein</topology>
    </subcellularLocation>
</comment>
<sequence>MSATPAPPEDQARLLEDALIAVRQQTALMRRCLDTPGKLMDALKCCSTLVSELRTSSLGPKQYYELYMAVFDALRYLSVHLRENHPVNHLADLYELVQYAGNIIPRLYLMITVGTAYMSIEDAPVKELMKDMMDMSRGVQHPVRGLFLRYYLSGQARDYLPTGDGDGPEGNLSDSINFILTNFVEMNKLWVRLQHQGHSREREQRIKERKELQLLVGSNIVRLSQLVDLETYKTSILGPLLEQVVQCRDVLAQEYLLEVITQVFPDEFHLHTLDQFLGAVSRLNPHVNVKAIVIGLMDRLSDYAEREAANNGADEDRERIEREALAKLLEQVKLKAEEASEQPAPEPPTDDDAQADDTSDPHPSGANGEGHQHHPGEDKDGRRGEEDQVTQSGQSATAGESDDASKAQPDTTTTANGSESAATEEKKEEKTAQKGIPQDVQLYEIFFSQVKNLVEVQHLPVPDTMALLHSLTNLALNIYPDRLDFVNQILEYAASKVRDNANNADLHSPASQQSLLALLQAPVKRYVSLFTALSLPAYVPLFQSQPYPTRRAVAGEVARNLLRNRTRISTPTQLENVLEVLKVLIREGSQPPTNYPGVTQRRPIETDETIEEQGWLARIIHLIDGKDNDTQLKLLQMTRKAYSEGNERIRTTTSPLVTACMKLARRFKAREHYEDNWETQSNALYKFMHSAISALYARVGGPGAADLALRLFCASGQTADQTGFEEVAYEFFAQAFTVYEESVSDSKAQFQAVCVIASALHQTRHFGKENYDTLITKCAQHGSKLLRKPDQCRAVYLASHLWWAMPLAANGETEETELYRDGKRVLECLQRALRVADSCMETAASIELFVEILDRYVYYFDQQNEAVTTKYLNGLIELIHSNLAGNQQDSASVENSKRHFHSTLENIRSRQYEGVVLYPK</sequence>
<feature type="compositionally biased region" description="Basic and acidic residues" evidence="7">
    <location>
        <begin position="370"/>
        <end position="386"/>
    </location>
</feature>
<evidence type="ECO:0000256" key="2">
    <source>
        <dbReference type="ARBA" id="ARBA00006536"/>
    </source>
</evidence>
<name>A0A3N2PL83_SODAK</name>
<evidence type="ECO:0000256" key="3">
    <source>
        <dbReference type="ARBA" id="ARBA00022448"/>
    </source>
</evidence>
<evidence type="ECO:0000256" key="5">
    <source>
        <dbReference type="ARBA" id="ARBA00023136"/>
    </source>
</evidence>
<dbReference type="InterPro" id="IPR005378">
    <property type="entry name" value="Vps35"/>
</dbReference>
<feature type="compositionally biased region" description="Polar residues" evidence="7">
    <location>
        <begin position="389"/>
        <end position="398"/>
    </location>
</feature>
<comment type="similarity">
    <text evidence="2 6">Belongs to the VPS35 family.</text>
</comment>
<proteinExistence type="inferred from homology"/>
<dbReference type="GO" id="GO:0005829">
    <property type="term" value="C:cytosol"/>
    <property type="evidence" value="ECO:0007669"/>
    <property type="project" value="GOC"/>
</dbReference>
<dbReference type="GO" id="GO:0030906">
    <property type="term" value="C:retromer, cargo-selective complex"/>
    <property type="evidence" value="ECO:0007669"/>
    <property type="project" value="InterPro"/>
</dbReference>
<dbReference type="Pfam" id="PF03635">
    <property type="entry name" value="Vps35"/>
    <property type="match status" value="1"/>
</dbReference>
<dbReference type="Proteomes" id="UP000272025">
    <property type="component" value="Unassembled WGS sequence"/>
</dbReference>
<keyword evidence="3 6" id="KW-0813">Transport</keyword>
<dbReference type="FunFam" id="1.25.40.660:FF:000002">
    <property type="entry name" value="Vacuolar protein sorting-associated protein 35"/>
    <property type="match status" value="1"/>
</dbReference>
<feature type="region of interest" description="Disordered" evidence="7">
    <location>
        <begin position="335"/>
        <end position="434"/>
    </location>
</feature>
<evidence type="ECO:0000313" key="8">
    <source>
        <dbReference type="EMBL" id="ROT35249.1"/>
    </source>
</evidence>